<sequence length="194" mass="22085">MKTNSLTLIALLLCTAAFSQLQSIKAEHLNFKIKNDFTLSDTDGMPIQLTDTVSIGNETIIKTVSVSPQAMNPITNNIKDISDILNLETLSVIQDNFVKEKEIDGTTEINGRKILFRENFTEIYKDYNLTELIGYEYSNVYYFFSSKDWISSIEYVVRTDIKDEKIPDPYVVAKQMAKHINLGDINVIINSLEQ</sequence>
<keyword evidence="1" id="KW-0732">Signal</keyword>
<keyword evidence="3" id="KW-1185">Reference proteome</keyword>
<evidence type="ECO:0000256" key="1">
    <source>
        <dbReference type="SAM" id="SignalP"/>
    </source>
</evidence>
<accession>A0A1M6G5S7</accession>
<gene>
    <name evidence="2" type="ORF">SAMN04488513_102689</name>
</gene>
<name>A0A1M6G5S7_9FLAO</name>
<dbReference type="EMBL" id="FQYU01000002">
    <property type="protein sequence ID" value="SHJ05289.1"/>
    <property type="molecule type" value="Genomic_DNA"/>
</dbReference>
<protein>
    <submittedName>
        <fullName evidence="2">Uncharacterized protein</fullName>
    </submittedName>
</protein>
<reference evidence="3" key="1">
    <citation type="submission" date="2016-11" db="EMBL/GenBank/DDBJ databases">
        <authorList>
            <person name="Varghese N."/>
            <person name="Submissions S."/>
        </authorList>
    </citation>
    <scope>NUCLEOTIDE SEQUENCE [LARGE SCALE GENOMIC DNA]</scope>
    <source>
        <strain evidence="3">DSM 19858</strain>
    </source>
</reference>
<organism evidence="2 3">
    <name type="scientific">Pseudozobellia thermophila</name>
    <dbReference type="NCBI Taxonomy" id="192903"/>
    <lineage>
        <taxon>Bacteria</taxon>
        <taxon>Pseudomonadati</taxon>
        <taxon>Bacteroidota</taxon>
        <taxon>Flavobacteriia</taxon>
        <taxon>Flavobacteriales</taxon>
        <taxon>Flavobacteriaceae</taxon>
        <taxon>Pseudozobellia</taxon>
    </lineage>
</organism>
<dbReference type="OrthoDB" id="1428647at2"/>
<feature type="chain" id="PRO_5009917621" evidence="1">
    <location>
        <begin position="20"/>
        <end position="194"/>
    </location>
</feature>
<evidence type="ECO:0000313" key="2">
    <source>
        <dbReference type="EMBL" id="SHJ05289.1"/>
    </source>
</evidence>
<dbReference type="Proteomes" id="UP000184543">
    <property type="component" value="Unassembled WGS sequence"/>
</dbReference>
<feature type="signal peptide" evidence="1">
    <location>
        <begin position="1"/>
        <end position="19"/>
    </location>
</feature>
<dbReference type="RefSeq" id="WP_072991834.1">
    <property type="nucleotide sequence ID" value="NZ_FQYU01000002.1"/>
</dbReference>
<evidence type="ECO:0000313" key="3">
    <source>
        <dbReference type="Proteomes" id="UP000184543"/>
    </source>
</evidence>
<dbReference type="AlphaFoldDB" id="A0A1M6G5S7"/>
<proteinExistence type="predicted"/>